<dbReference type="GO" id="GO:0003677">
    <property type="term" value="F:DNA binding"/>
    <property type="evidence" value="ECO:0007669"/>
    <property type="project" value="InterPro"/>
</dbReference>
<dbReference type="SUPFAM" id="SSF52172">
    <property type="entry name" value="CheY-like"/>
    <property type="match status" value="1"/>
</dbReference>
<evidence type="ECO:0000313" key="4">
    <source>
        <dbReference type="Proteomes" id="UP000284892"/>
    </source>
</evidence>
<dbReference type="GO" id="GO:0000156">
    <property type="term" value="F:phosphorelay response regulator activity"/>
    <property type="evidence" value="ECO:0007669"/>
    <property type="project" value="InterPro"/>
</dbReference>
<dbReference type="PANTHER" id="PTHR37299:SF1">
    <property type="entry name" value="STAGE 0 SPORULATION PROTEIN A HOMOLOG"/>
    <property type="match status" value="1"/>
</dbReference>
<dbReference type="SMART" id="SM00448">
    <property type="entry name" value="REC"/>
    <property type="match status" value="1"/>
</dbReference>
<keyword evidence="1" id="KW-0597">Phosphoprotein</keyword>
<dbReference type="EMBL" id="RAQJ01000007">
    <property type="protein sequence ID" value="RKE90798.1"/>
    <property type="molecule type" value="Genomic_DNA"/>
</dbReference>
<proteinExistence type="predicted"/>
<dbReference type="InterPro" id="IPR001789">
    <property type="entry name" value="Sig_transdc_resp-reg_receiver"/>
</dbReference>
<dbReference type="Gene3D" id="3.40.50.2300">
    <property type="match status" value="1"/>
</dbReference>
<dbReference type="RefSeq" id="WP_120202647.1">
    <property type="nucleotide sequence ID" value="NZ_RAQJ01000007.1"/>
</dbReference>
<dbReference type="InterPro" id="IPR046947">
    <property type="entry name" value="LytR-like"/>
</dbReference>
<feature type="domain" description="Response regulatory" evidence="2">
    <location>
        <begin position="5"/>
        <end position="118"/>
    </location>
</feature>
<protein>
    <submittedName>
        <fullName evidence="3">LytTR family two component transcriptional regulator</fullName>
    </submittedName>
</protein>
<dbReference type="InterPro" id="IPR011006">
    <property type="entry name" value="CheY-like_superfamily"/>
</dbReference>
<evidence type="ECO:0000313" key="3">
    <source>
        <dbReference type="EMBL" id="RKE90798.1"/>
    </source>
</evidence>
<dbReference type="OrthoDB" id="2168082at2"/>
<dbReference type="AlphaFoldDB" id="A0A420DEG4"/>
<dbReference type="Gene3D" id="2.40.50.1020">
    <property type="entry name" value="LytTr DNA-binding domain"/>
    <property type="match status" value="1"/>
</dbReference>
<accession>A0A420DEG4</accession>
<dbReference type="Pfam" id="PF00072">
    <property type="entry name" value="Response_reg"/>
    <property type="match status" value="1"/>
</dbReference>
<dbReference type="Pfam" id="PF04397">
    <property type="entry name" value="LytTR"/>
    <property type="match status" value="1"/>
</dbReference>
<comment type="caution">
    <text evidence="3">The sequence shown here is derived from an EMBL/GenBank/DDBJ whole genome shotgun (WGS) entry which is preliminary data.</text>
</comment>
<feature type="modified residue" description="4-aspartylphosphate" evidence="1">
    <location>
        <position position="56"/>
    </location>
</feature>
<organism evidence="3 4">
    <name type="scientific">Ichthyenterobacterium magnum</name>
    <dbReference type="NCBI Taxonomy" id="1230530"/>
    <lineage>
        <taxon>Bacteria</taxon>
        <taxon>Pseudomonadati</taxon>
        <taxon>Bacteroidota</taxon>
        <taxon>Flavobacteriia</taxon>
        <taxon>Flavobacteriales</taxon>
        <taxon>Flavobacteriaceae</taxon>
        <taxon>Ichthyenterobacterium</taxon>
    </lineage>
</organism>
<reference evidence="3 4" key="1">
    <citation type="submission" date="2018-09" db="EMBL/GenBank/DDBJ databases">
        <title>Genomic Encyclopedia of Archaeal and Bacterial Type Strains, Phase II (KMG-II): from individual species to whole genera.</title>
        <authorList>
            <person name="Goeker M."/>
        </authorList>
    </citation>
    <scope>NUCLEOTIDE SEQUENCE [LARGE SCALE GENOMIC DNA]</scope>
    <source>
        <strain evidence="3 4">DSM 26283</strain>
    </source>
</reference>
<sequence length="239" mass="27755">MNKISTLLIEDEGAALRRLNKFATNNPFLEVINTVKTGKKAVESINNLNPELILLDIELKDMTAFDVLSNLKAPFKGQIIFTTAYNKYAVKAFNISATDYLLKPYDENRFNEAIEKAKQQQYKTDINTLLKLLHKTQTKSNEEKLILVEGTKTHYLLPNTIILIKADGYYCKIFKIEKTTMLIRKTLKEIHHILPKETFSRVNRSTIINKNYIEKEVRNITQHFFYLKGGFKIKKSTKY</sequence>
<dbReference type="PANTHER" id="PTHR37299">
    <property type="entry name" value="TRANSCRIPTIONAL REGULATOR-RELATED"/>
    <property type="match status" value="1"/>
</dbReference>
<gene>
    <name evidence="3" type="ORF">BXY80_2641</name>
</gene>
<name>A0A420DEG4_9FLAO</name>
<keyword evidence="4" id="KW-1185">Reference proteome</keyword>
<dbReference type="Proteomes" id="UP000284892">
    <property type="component" value="Unassembled WGS sequence"/>
</dbReference>
<evidence type="ECO:0000259" key="2">
    <source>
        <dbReference type="PROSITE" id="PS50110"/>
    </source>
</evidence>
<dbReference type="InterPro" id="IPR007492">
    <property type="entry name" value="LytTR_DNA-bd_dom"/>
</dbReference>
<dbReference type="PROSITE" id="PS50110">
    <property type="entry name" value="RESPONSE_REGULATORY"/>
    <property type="match status" value="1"/>
</dbReference>
<dbReference type="SMART" id="SM00850">
    <property type="entry name" value="LytTR"/>
    <property type="match status" value="1"/>
</dbReference>
<evidence type="ECO:0000256" key="1">
    <source>
        <dbReference type="PROSITE-ProRule" id="PRU00169"/>
    </source>
</evidence>